<dbReference type="Gene3D" id="1.10.520.20">
    <property type="entry name" value="N-terminal domain of the delta subunit of the F1F0-ATP synthase"/>
    <property type="match status" value="1"/>
</dbReference>
<sequence>MPNPRLAARYAKSLIDLANERNQVETVYQDMQFLQALCKDSRDFLVLLRSPIVKADKKSVIVEAVTKGRISDITAAFNRLLITKGRESNLPEIIVAFIDQYKKQKGIHTIKLTTAVPVTEEVKKQLISQIQKQTNLSNIDLKATVNADIIGGFVLEIGDTLVDASIVYDLNKIKAQFMNNDFIYKIR</sequence>
<accession>A0A1V9EKG2</accession>
<keyword evidence="9" id="KW-1185">Reference proteome</keyword>
<proteinExistence type="inferred from homology"/>
<dbReference type="RefSeq" id="WP_081170634.1">
    <property type="nucleotide sequence ID" value="NZ_LWBP01000243.1"/>
</dbReference>
<comment type="caution">
    <text evidence="8">The sequence shown here is derived from an EMBL/GenBank/DDBJ whole genome shotgun (WGS) entry which is preliminary data.</text>
</comment>
<comment type="similarity">
    <text evidence="7">Belongs to the ATPase delta chain family.</text>
</comment>
<evidence type="ECO:0000256" key="7">
    <source>
        <dbReference type="HAMAP-Rule" id="MF_01416"/>
    </source>
</evidence>
<dbReference type="GO" id="GO:0046933">
    <property type="term" value="F:proton-transporting ATP synthase activity, rotational mechanism"/>
    <property type="evidence" value="ECO:0007669"/>
    <property type="project" value="UniProtKB-UniRule"/>
</dbReference>
<evidence type="ECO:0000256" key="6">
    <source>
        <dbReference type="ARBA" id="ARBA00023310"/>
    </source>
</evidence>
<dbReference type="EMBL" id="LWBP01000243">
    <property type="protein sequence ID" value="OQP46606.1"/>
    <property type="molecule type" value="Genomic_DNA"/>
</dbReference>
<keyword evidence="7" id="KW-0139">CF(1)</keyword>
<keyword evidence="7" id="KW-1003">Cell membrane</keyword>
<keyword evidence="4 7" id="KW-0406">Ion transport</keyword>
<evidence type="ECO:0000256" key="1">
    <source>
        <dbReference type="ARBA" id="ARBA00004370"/>
    </source>
</evidence>
<dbReference type="InterPro" id="IPR026015">
    <property type="entry name" value="ATP_synth_OSCP/delta_N_sf"/>
</dbReference>
<keyword evidence="2 7" id="KW-0813">Transport</keyword>
<comment type="function">
    <text evidence="7">F(1)F(0) ATP synthase produces ATP from ADP in the presence of a proton or sodium gradient. F-type ATPases consist of two structural domains, F(1) containing the extramembraneous catalytic core and F(0) containing the membrane proton channel, linked together by a central stalk and a peripheral stalk. During catalysis, ATP synthesis in the catalytic domain of F(1) is coupled via a rotary mechanism of the central stalk subunits to proton translocation.</text>
</comment>
<dbReference type="GO" id="GO:0045259">
    <property type="term" value="C:proton-transporting ATP synthase complex"/>
    <property type="evidence" value="ECO:0007669"/>
    <property type="project" value="UniProtKB-KW"/>
</dbReference>
<keyword evidence="3 7" id="KW-0375">Hydrogen ion transport</keyword>
<protein>
    <recommendedName>
        <fullName evidence="7">ATP synthase subunit delta</fullName>
    </recommendedName>
    <alternativeName>
        <fullName evidence="7">ATP synthase F(1) sector subunit delta</fullName>
    </alternativeName>
    <alternativeName>
        <fullName evidence="7">F-type ATPase subunit delta</fullName>
        <shortName evidence="7">F-ATPase subunit delta</shortName>
    </alternativeName>
</protein>
<dbReference type="OrthoDB" id="9802471at2"/>
<evidence type="ECO:0000256" key="5">
    <source>
        <dbReference type="ARBA" id="ARBA00023136"/>
    </source>
</evidence>
<gene>
    <name evidence="7" type="primary">atpH</name>
    <name evidence="8" type="ORF">A4R26_07720</name>
</gene>
<comment type="subcellular location">
    <subcellularLocation>
        <location evidence="7">Cell membrane</location>
        <topology evidence="7">Peripheral membrane protein</topology>
    </subcellularLocation>
    <subcellularLocation>
        <location evidence="1">Membrane</location>
    </subcellularLocation>
</comment>
<dbReference type="PRINTS" id="PR00125">
    <property type="entry name" value="ATPASEDELTA"/>
</dbReference>
<reference evidence="9" key="1">
    <citation type="submission" date="2016-04" db="EMBL/GenBank/DDBJ databases">
        <authorList>
            <person name="Chen L."/>
            <person name="Zhuang W."/>
            <person name="Wang G."/>
        </authorList>
    </citation>
    <scope>NUCLEOTIDE SEQUENCE [LARGE SCALE GENOMIC DNA]</scope>
    <source>
        <strain evidence="9">208</strain>
    </source>
</reference>
<dbReference type="InterPro" id="IPR000711">
    <property type="entry name" value="ATPase_OSCP/dsu"/>
</dbReference>
<comment type="function">
    <text evidence="7">This protein is part of the stalk that links CF(0) to CF(1). It either transmits conformational changes from CF(0) to CF(1) or is implicated in proton conduction.</text>
</comment>
<organism evidence="8 9">
    <name type="scientific">Niastella populi</name>
    <dbReference type="NCBI Taxonomy" id="550983"/>
    <lineage>
        <taxon>Bacteria</taxon>
        <taxon>Pseudomonadati</taxon>
        <taxon>Bacteroidota</taxon>
        <taxon>Chitinophagia</taxon>
        <taxon>Chitinophagales</taxon>
        <taxon>Chitinophagaceae</taxon>
        <taxon>Niastella</taxon>
    </lineage>
</organism>
<dbReference type="Pfam" id="PF00213">
    <property type="entry name" value="OSCP"/>
    <property type="match status" value="1"/>
</dbReference>
<dbReference type="InterPro" id="IPR020781">
    <property type="entry name" value="ATPase_OSCP/d_CS"/>
</dbReference>
<dbReference type="PANTHER" id="PTHR11910">
    <property type="entry name" value="ATP SYNTHASE DELTA CHAIN"/>
    <property type="match status" value="1"/>
</dbReference>
<keyword evidence="5 7" id="KW-0472">Membrane</keyword>
<evidence type="ECO:0000256" key="4">
    <source>
        <dbReference type="ARBA" id="ARBA00023065"/>
    </source>
</evidence>
<evidence type="ECO:0000256" key="3">
    <source>
        <dbReference type="ARBA" id="ARBA00022781"/>
    </source>
</evidence>
<evidence type="ECO:0000313" key="9">
    <source>
        <dbReference type="Proteomes" id="UP000192276"/>
    </source>
</evidence>
<keyword evidence="6 7" id="KW-0066">ATP synthesis</keyword>
<dbReference type="AlphaFoldDB" id="A0A1V9EKG2"/>
<dbReference type="Proteomes" id="UP000192276">
    <property type="component" value="Unassembled WGS sequence"/>
</dbReference>
<dbReference type="GO" id="GO:0005886">
    <property type="term" value="C:plasma membrane"/>
    <property type="evidence" value="ECO:0007669"/>
    <property type="project" value="UniProtKB-SubCell"/>
</dbReference>
<dbReference type="STRING" id="550983.A4R26_07720"/>
<dbReference type="SUPFAM" id="SSF47928">
    <property type="entry name" value="N-terminal domain of the delta subunit of the F1F0-ATP synthase"/>
    <property type="match status" value="1"/>
</dbReference>
<dbReference type="PROSITE" id="PS00389">
    <property type="entry name" value="ATPASE_DELTA"/>
    <property type="match status" value="1"/>
</dbReference>
<dbReference type="NCBIfam" id="TIGR01145">
    <property type="entry name" value="ATP_synt_delta"/>
    <property type="match status" value="1"/>
</dbReference>
<evidence type="ECO:0000256" key="2">
    <source>
        <dbReference type="ARBA" id="ARBA00022448"/>
    </source>
</evidence>
<evidence type="ECO:0000313" key="8">
    <source>
        <dbReference type="EMBL" id="OQP46606.1"/>
    </source>
</evidence>
<name>A0A1V9EKG2_9BACT</name>
<dbReference type="HAMAP" id="MF_01416">
    <property type="entry name" value="ATP_synth_delta_bact"/>
    <property type="match status" value="1"/>
</dbReference>